<comment type="caution">
    <text evidence="1">The sequence shown here is derived from an EMBL/GenBank/DDBJ whole genome shotgun (WGS) entry which is preliminary data.</text>
</comment>
<protein>
    <submittedName>
        <fullName evidence="1">Uncharacterized protein</fullName>
    </submittedName>
</protein>
<keyword evidence="2" id="KW-1185">Reference proteome</keyword>
<reference evidence="1 2" key="1">
    <citation type="journal article" date="2022" name="bioRxiv">
        <title>The genome of the oomycete Peronosclerospora sorghi, a cosmopolitan pathogen of maize and sorghum, is inflated with dispersed pseudogenes.</title>
        <authorList>
            <person name="Fletcher K."/>
            <person name="Martin F."/>
            <person name="Isakeit T."/>
            <person name="Cavanaugh K."/>
            <person name="Magill C."/>
            <person name="Michelmore R."/>
        </authorList>
    </citation>
    <scope>NUCLEOTIDE SEQUENCE [LARGE SCALE GENOMIC DNA]</scope>
    <source>
        <strain evidence="1">P6</strain>
    </source>
</reference>
<evidence type="ECO:0000313" key="2">
    <source>
        <dbReference type="Proteomes" id="UP001163321"/>
    </source>
</evidence>
<dbReference type="EMBL" id="CM047584">
    <property type="protein sequence ID" value="KAI9912292.1"/>
    <property type="molecule type" value="Genomic_DNA"/>
</dbReference>
<name>A0ACC0W0L0_9STRA</name>
<organism evidence="1 2">
    <name type="scientific">Peronosclerospora sorghi</name>
    <dbReference type="NCBI Taxonomy" id="230839"/>
    <lineage>
        <taxon>Eukaryota</taxon>
        <taxon>Sar</taxon>
        <taxon>Stramenopiles</taxon>
        <taxon>Oomycota</taxon>
        <taxon>Peronosporomycetes</taxon>
        <taxon>Peronosporales</taxon>
        <taxon>Peronosporaceae</taxon>
        <taxon>Peronosclerospora</taxon>
    </lineage>
</organism>
<dbReference type="Proteomes" id="UP001163321">
    <property type="component" value="Chromosome 5"/>
</dbReference>
<gene>
    <name evidence="1" type="ORF">PsorP6_008991</name>
</gene>
<sequence length="3038" mass="344994">MRASSKEAGESDVDSLLRLVRAHQQQHDDSEYEANSPAAIHRCKTMLTKLRKLLPKLMRPVATLSIENAVPVLRNLCQLLTLLLDGKVCPHSMSIFMESNTNAAQGANGTSSGFPSYPTMATMMFYMVSFYTNDRFCEAQRDVRNVTLLMVSFLQRNDVYAFIHFFHDTLRLLEDCFLLEETLNRRKMKVNLPGGTTIACYLDTAIHVYQDADGPLGGKSNVILCGCMSITDTTQLDERREQLKQLLPSIVVSSYEMLVVLRQSIIDLVNQLIRQHSAIVEETHHFDRLCRTVELFIVKNEVNIRTEYQNDAVSNQKADEATRSTLRLLYTMLEVSARTERRFVSLTLVYMKSSVLPTTNAQILKAWASIVKLVGGAYSRLSTFVLDALWLPFERWVDSNLQFVRSAPREDKETIAMAVLKILGVYIKRSNTSRAATLFVKLLETLDLRVSCPALTTSVISGFHRVLATKEMLMKVVCYVSKKLICTNPDRTSGPTQVDTVRKRKRSEMSSSRQNWSDFNLENSTELSEKLGEWILNLFTIKNTDQKVVEATSISLRVILPLRRYIVTFAPLESFSLFQALFQRVDLILNTYAPSLTPLTSEYLDLWIILLRYYDNHELDKYRDLLNKVMGGIETQQIFARSVEQAKDFVVPDCWDYMAFLELYRHHVKCHDMSASENLDEVSLDDLRGADAVLDSIFRTSTVLRGPFLIYFVWSRPIVLNVTDEDSWRNAAPWKFIHRSLVQETSLDVIVCSYLAMTPLIAFFGVAESLTSSKKLITCVMEIFCDKIQCTKSEVILDAVTKACGAVLCAAAYGRAFAGGTKYLDDEKLDVASRAKTCHCRMSINRVQVNSIPLALFELIICNDTNSATETIHVARIHALSSVFEHCEVDFEKDLTAIRFMKHLLTFFAGPSELAHQAVLDSIVHRPRLFNAMVVKPTEEGSGGGLMERLETLMTAAKHSPDDRIVVSMMQTYGTIGCECDPIQTDRGENCVSILLKLVFLWNRFCIGHRSRCAAAAYDQIYRITSHHRVSWRELCFEFPTLLYFPLVDELLNTKTLKLFLRTFLGGKVDTKVFLRASAPYVLPKYVVHQNERMLHTFTDELNGVKEDVAVADTSQEGDSFITITDLLNNHIGYVLKDLIMHQVQALTNPNRLAEIEFLFQFLPENSTVRDVILHSPFQLMNLLAWELGGPQYRVAKRAIREVAKYLHEDSREAEIEQHGSLQLGVGCMPRRYLLALMTDLGNRISGTKSMAFKIRAIKSIDRLLEVFSGGSADSNSIQSTGLVDPFVPKVMATLKVGLLERKLQEYAITAWGNFLRMLSAKALEANLSSIVVSMLPCLGHDASSILIEDSSISGSQCWNLETLEHARRDDGGHVKASRDLDNCRTKCMVAALEILRYLFIEKQSELKAAFPTIPLLPSIPELDEIYVALYENDGDPICRPLSEYLMNLSAYVNHVDGAVREVALAQLLRCLVTRGAEFEELMQNEGNLFIPDAIVAVVQSVLHLSRTESQESIKLLCARCLGGLGAIDSARMPLNMFSTTRGPHGGAMLAKEKSCQKIEHSTKDLACVLIEAWLVKELRAAPENTDALALAIQELLKFLAELTADPQHSGQSVASTKHASSLLSHTRPQTSRTSMPEWMKRRFERKNVLQFVEPYWSTNYSVSSGRPARQHASSSSERQSHASADPSLYLTRTDISLYEKYGTSYEEWLLMWCRRLIHLSQPPERKIFWACKTALPKSPQIARFILPYLIQNVLRSGKSDVGEELKKEVMAVLNGQDCGIFMDNFLMTPPESKHGTDSTGSESDTFYRHDQCCQTIFSTIDELNDWIWTSEKKRLALSSSAASRHTSASCRSEVPSEVDDHEKDYLEEFLKEIPIRTLSSAAYKIKAYARALQYFEIYLRQEEFPPTDSMDMSVETKGPVHLSLIAKNAFYLQQLYKSIDEPDALLGLASLRRFHEASRPDAASDLTDDLHEEKSKLTDLMHEIVDSEQLAQWENALACYELAIQEVQRALVSKSVPCIRTQGNQRMNMQPPIHILDADALNDPDRIKPKLYSGLVGCFIQLGRLESALQQINGIVTVEPQFMATMYPLALECSWRLSRWELLTELLSAEKQNPLLHSLASDVDGARSMRLHGFDVSQLMRVRVLHSLHGGQDDEFQRHLRAARLDVMGPLAAASAESYQRAYPLLHDLHFLHEAEQGFIFLQKAGETEDLGQRSILWNKQTPWKMRYDSMAMQLKYREPILALRRVILHEAALRNEVGENWLLYAKLTRKEGFIRTAKSAVMHAEALENRYALIEKAKLLVRQDRMYEALRILEPVDIDASTFLDADVPDPQFCAKHLLLATNYMQQTGQRQGQKVIDRYQAVISYNPRWEKGYFYLAKYYEYLLSVTHPYALNGSMGSEEVAHLLVDSVFHDQLIQLLKNYVLALAHGTKFLFQSLPRLLTLWFDFGEVLYASASELVSSKANNKQRHVEIGPSQSVTEEQVLNDMTSILTKAIKCLPAYQWLVCFPQLTSRICHPNPLVVDGVKEIMLRVLAAYPTQAMWPLLGLSLSLNPQRRSRARDVITATQREFHSKGLNEIADSFSEGMRMAEELISLAAHDPGKGQRKIRIRLSRLRTQILLPLQEALTTILPASGLAPRDELHTAFSPDAQIYIKAFSDKADVMMTKEKPKRIEILGTDGHLYPFLCKREKYGDLRKDARMMEFNSMINKLLQKDREGRKRKLRLRTYAVVCLNEESGLMEWVKHTKAMRQLIGQIHKTERGYIPPVRLTNETKDLYLNMQKKFATDPRAMARFYRREVLSLPVFTPRFHQWFLNNFADPTAWFEARLAFSRSAAVWSMVGHIIGLGDRHGENILIDCTNGECVHVDFDCLFDKGLKLAIPEIVPFRLTPNMVDACGITGYEGVFRRVCEVTMHLLRNNKETLRSVLESFIHDPLVEWGRRGKTTQSHDDASKLLDLSTERSKRETRLVLRTIDDRLQGMYNLGAAIRPFVSSAHRRLLPEIETFPLSVEGQVEKLIHEATSHVNLAQMYIGWMPFL</sequence>
<proteinExistence type="predicted"/>
<accession>A0ACC0W0L0</accession>
<evidence type="ECO:0000313" key="1">
    <source>
        <dbReference type="EMBL" id="KAI9912292.1"/>
    </source>
</evidence>